<protein>
    <submittedName>
        <fullName evidence="2">Uncharacterized protein</fullName>
    </submittedName>
</protein>
<keyword evidence="3" id="KW-1185">Reference proteome</keyword>
<evidence type="ECO:0000313" key="2">
    <source>
        <dbReference type="EMBL" id="EGK04802.1"/>
    </source>
</evidence>
<dbReference type="EMBL" id="ADLW01000020">
    <property type="protein sequence ID" value="EGK04802.1"/>
    <property type="molecule type" value="Genomic_DNA"/>
</dbReference>
<dbReference type="RefSeq" id="WP_006844638.1">
    <property type="nucleotide sequence ID" value="NZ_AQWJ01000011.1"/>
</dbReference>
<feature type="region of interest" description="Disordered" evidence="1">
    <location>
        <begin position="64"/>
        <end position="93"/>
    </location>
</feature>
<dbReference type="GeneID" id="78083868"/>
<dbReference type="Proteomes" id="UP000006420">
    <property type="component" value="Unassembled WGS sequence"/>
</dbReference>
<dbReference type="AlphaFoldDB" id="F8X4W3"/>
<evidence type="ECO:0000256" key="1">
    <source>
        <dbReference type="SAM" id="MobiDB-lite"/>
    </source>
</evidence>
<evidence type="ECO:0000313" key="3">
    <source>
        <dbReference type="Proteomes" id="UP000006420"/>
    </source>
</evidence>
<gene>
    <name evidence="2" type="ORF">HMPREF9456_03272</name>
</gene>
<dbReference type="eggNOG" id="ENOG503488T">
    <property type="taxonomic scope" value="Bacteria"/>
</dbReference>
<proteinExistence type="predicted"/>
<reference evidence="2 3" key="1">
    <citation type="submission" date="2011-04" db="EMBL/GenBank/DDBJ databases">
        <title>The Genome Sequence of Dysgonomonas mossii DSM 22836.</title>
        <authorList>
            <consortium name="The Broad Institute Genome Sequencing Platform"/>
            <person name="Earl A."/>
            <person name="Ward D."/>
            <person name="Feldgarden M."/>
            <person name="Gevers D."/>
            <person name="Pudlo N."/>
            <person name="Martens E."/>
            <person name="Allen-Vercoe E."/>
            <person name="Young S.K."/>
            <person name="Zeng Q."/>
            <person name="Gargeya S."/>
            <person name="Fitzgerald M."/>
            <person name="Haas B."/>
            <person name="Abouelleil A."/>
            <person name="Alvarado L."/>
            <person name="Arachchi H.M."/>
            <person name="Berlin A."/>
            <person name="Brown A."/>
            <person name="Chapman S.B."/>
            <person name="Chen Z."/>
            <person name="Dunbar C."/>
            <person name="Freedman E."/>
            <person name="Gearin G."/>
            <person name="Gellesch M."/>
            <person name="Goldberg J."/>
            <person name="Griggs A."/>
            <person name="Gujja S."/>
            <person name="Heiman D."/>
            <person name="Howarth C."/>
            <person name="Larson L."/>
            <person name="Lui A."/>
            <person name="MacDonald P.J.P."/>
            <person name="Mehta T."/>
            <person name="Montmayeur A."/>
            <person name="Murphy C."/>
            <person name="Neiman D."/>
            <person name="Pearson M."/>
            <person name="Priest M."/>
            <person name="Roberts A."/>
            <person name="Saif S."/>
            <person name="Shea T."/>
            <person name="Shenoy N."/>
            <person name="Sisk P."/>
            <person name="Stolte C."/>
            <person name="Sykes S."/>
            <person name="Yandava C."/>
            <person name="Wortman J."/>
            <person name="Nusbaum C."/>
            <person name="Birren B."/>
        </authorList>
    </citation>
    <scope>NUCLEOTIDE SEQUENCE [LARGE SCALE GENOMIC DNA]</scope>
    <source>
        <strain evidence="2 3">DSM 22836</strain>
    </source>
</reference>
<comment type="caution">
    <text evidence="2">The sequence shown here is derived from an EMBL/GenBank/DDBJ whole genome shotgun (WGS) entry which is preliminary data.</text>
</comment>
<dbReference type="HOGENOM" id="CLU_2422234_0_0_10"/>
<dbReference type="OrthoDB" id="997935at2"/>
<feature type="compositionally biased region" description="Basic residues" evidence="1">
    <location>
        <begin position="84"/>
        <end position="93"/>
    </location>
</feature>
<accession>F8X4W3</accession>
<name>F8X4W3_9BACT</name>
<organism evidence="2 3">
    <name type="scientific">Dysgonomonas mossii DSM 22836</name>
    <dbReference type="NCBI Taxonomy" id="742767"/>
    <lineage>
        <taxon>Bacteria</taxon>
        <taxon>Pseudomonadati</taxon>
        <taxon>Bacteroidota</taxon>
        <taxon>Bacteroidia</taxon>
        <taxon>Bacteroidales</taxon>
        <taxon>Dysgonomonadaceae</taxon>
        <taxon>Dysgonomonas</taxon>
    </lineage>
</organism>
<sequence>MTNLALRSEVEALVREVEKTHRYSMSRIYGLYNRVFGTNETPQSCASCLIRKVRELKNWLAKSSDNESVADRETPALQPASAKTAKKHLKKDK</sequence>